<evidence type="ECO:0000313" key="1">
    <source>
        <dbReference type="Proteomes" id="UP000887580"/>
    </source>
</evidence>
<dbReference type="WBParaSite" id="PS1159_v2.g8119.t1">
    <property type="protein sequence ID" value="PS1159_v2.g8119.t1"/>
    <property type="gene ID" value="PS1159_v2.g8119"/>
</dbReference>
<protein>
    <submittedName>
        <fullName evidence="2">Protein kinase domain-containing protein</fullName>
    </submittedName>
</protein>
<proteinExistence type="predicted"/>
<name>A0AC35GSM7_9BILA</name>
<dbReference type="Proteomes" id="UP000887580">
    <property type="component" value="Unplaced"/>
</dbReference>
<sequence>QLDEAEGAGIFRQLCGAVYCLHHTLSVVRWYENNDIKLADFGFARYISLAQTSTPFYGTKPYSAAQLVQQKPYNPYAADCCVSGVVLHTMLCEKWPHDPNTKYCNPIARELINYNRRIPGKTEAVKAAAGVRHRNSFAGAGTPSIVSHSATFASIPLSRPASIASASGFASLRSQDVNSAF</sequence>
<evidence type="ECO:0000313" key="2">
    <source>
        <dbReference type="WBParaSite" id="PS1159_v2.g8119.t1"/>
    </source>
</evidence>
<accession>A0AC35GSM7</accession>
<reference evidence="2" key="1">
    <citation type="submission" date="2022-11" db="UniProtKB">
        <authorList>
            <consortium name="WormBaseParasite"/>
        </authorList>
    </citation>
    <scope>IDENTIFICATION</scope>
</reference>
<organism evidence="1 2">
    <name type="scientific">Panagrolaimus sp. PS1159</name>
    <dbReference type="NCBI Taxonomy" id="55785"/>
    <lineage>
        <taxon>Eukaryota</taxon>
        <taxon>Metazoa</taxon>
        <taxon>Ecdysozoa</taxon>
        <taxon>Nematoda</taxon>
        <taxon>Chromadorea</taxon>
        <taxon>Rhabditida</taxon>
        <taxon>Tylenchina</taxon>
        <taxon>Panagrolaimomorpha</taxon>
        <taxon>Panagrolaimoidea</taxon>
        <taxon>Panagrolaimidae</taxon>
        <taxon>Panagrolaimus</taxon>
    </lineage>
</organism>